<dbReference type="InterPro" id="IPR006652">
    <property type="entry name" value="Kelch_1"/>
</dbReference>
<dbReference type="PANTHER" id="PTHR45632">
    <property type="entry name" value="LD33804P"/>
    <property type="match status" value="1"/>
</dbReference>
<dbReference type="PIRSF" id="PIRSF037037">
    <property type="entry name" value="Kelch-like_protein_gigaxonin"/>
    <property type="match status" value="1"/>
</dbReference>
<dbReference type="SMART" id="SM00612">
    <property type="entry name" value="Kelch"/>
    <property type="match status" value="4"/>
</dbReference>
<reference evidence="4 6" key="2">
    <citation type="journal article" date="2013" name="Nature">
        <title>Insights into bilaterian evolution from three spiralian genomes.</title>
        <authorList>
            <person name="Simakov O."/>
            <person name="Marletaz F."/>
            <person name="Cho S.J."/>
            <person name="Edsinger-Gonzales E."/>
            <person name="Havlak P."/>
            <person name="Hellsten U."/>
            <person name="Kuo D.H."/>
            <person name="Larsson T."/>
            <person name="Lv J."/>
            <person name="Arendt D."/>
            <person name="Savage R."/>
            <person name="Osoegawa K."/>
            <person name="de Jong P."/>
            <person name="Grimwood J."/>
            <person name="Chapman J.A."/>
            <person name="Shapiro H."/>
            <person name="Aerts A."/>
            <person name="Otillar R.P."/>
            <person name="Terry A.Y."/>
            <person name="Boore J.L."/>
            <person name="Grigoriev I.V."/>
            <person name="Lindberg D.R."/>
            <person name="Seaver E.C."/>
            <person name="Weisblat D.A."/>
            <person name="Putnam N.H."/>
            <person name="Rokhsar D.S."/>
        </authorList>
    </citation>
    <scope>NUCLEOTIDE SEQUENCE</scope>
    <source>
        <strain evidence="4 6">I ESC-2004</strain>
    </source>
</reference>
<evidence type="ECO:0000256" key="1">
    <source>
        <dbReference type="ARBA" id="ARBA00022441"/>
    </source>
</evidence>
<dbReference type="Proteomes" id="UP000014760">
    <property type="component" value="Unassembled WGS sequence"/>
</dbReference>
<evidence type="ECO:0000313" key="4">
    <source>
        <dbReference type="EMBL" id="ELU12717.1"/>
    </source>
</evidence>
<evidence type="ECO:0000256" key="2">
    <source>
        <dbReference type="ARBA" id="ARBA00022737"/>
    </source>
</evidence>
<dbReference type="EMBL" id="KB295737">
    <property type="protein sequence ID" value="ELU12717.1"/>
    <property type="molecule type" value="Genomic_DNA"/>
</dbReference>
<dbReference type="InterPro" id="IPR015915">
    <property type="entry name" value="Kelch-typ_b-propeller"/>
</dbReference>
<dbReference type="PANTHER" id="PTHR45632:SF3">
    <property type="entry name" value="KELCH-LIKE PROTEIN 32"/>
    <property type="match status" value="1"/>
</dbReference>
<reference evidence="6" key="1">
    <citation type="submission" date="2012-12" db="EMBL/GenBank/DDBJ databases">
        <authorList>
            <person name="Hellsten U."/>
            <person name="Grimwood J."/>
            <person name="Chapman J.A."/>
            <person name="Shapiro H."/>
            <person name="Aerts A."/>
            <person name="Otillar R.P."/>
            <person name="Terry A.Y."/>
            <person name="Boore J.L."/>
            <person name="Simakov O."/>
            <person name="Marletaz F."/>
            <person name="Cho S.-J."/>
            <person name="Edsinger-Gonzales E."/>
            <person name="Havlak P."/>
            <person name="Kuo D.-H."/>
            <person name="Larsson T."/>
            <person name="Lv J."/>
            <person name="Arendt D."/>
            <person name="Savage R."/>
            <person name="Osoegawa K."/>
            <person name="de Jong P."/>
            <person name="Lindberg D.R."/>
            <person name="Seaver E.C."/>
            <person name="Weisblat D.A."/>
            <person name="Putnam N.H."/>
            <person name="Grigoriev I.V."/>
            <person name="Rokhsar D.S."/>
        </authorList>
    </citation>
    <scope>NUCLEOTIDE SEQUENCE</scope>
    <source>
        <strain evidence="6">I ESC-2004</strain>
    </source>
</reference>
<proteinExistence type="predicted"/>
<dbReference type="SUPFAM" id="SSF54695">
    <property type="entry name" value="POZ domain"/>
    <property type="match status" value="1"/>
</dbReference>
<accession>R7V2N0</accession>
<evidence type="ECO:0000313" key="5">
    <source>
        <dbReference type="EnsemblMetazoa" id="CapteP182588"/>
    </source>
</evidence>
<dbReference type="Gene3D" id="1.25.40.420">
    <property type="match status" value="1"/>
</dbReference>
<keyword evidence="2" id="KW-0677">Repeat</keyword>
<dbReference type="OrthoDB" id="6046394at2759"/>
<dbReference type="Pfam" id="PF24681">
    <property type="entry name" value="Kelch_KLHDC2_KLHL20_DRC7"/>
    <property type="match status" value="1"/>
</dbReference>
<dbReference type="AlphaFoldDB" id="R7V2N0"/>
<dbReference type="Gene3D" id="3.30.710.10">
    <property type="entry name" value="Potassium Channel Kv1.1, Chain A"/>
    <property type="match status" value="1"/>
</dbReference>
<dbReference type="EnsemblMetazoa" id="CapteT182588">
    <property type="protein sequence ID" value="CapteP182588"/>
    <property type="gene ID" value="CapteG182588"/>
</dbReference>
<keyword evidence="6" id="KW-1185">Reference proteome</keyword>
<dbReference type="Gene3D" id="2.120.10.80">
    <property type="entry name" value="Kelch-type beta propeller"/>
    <property type="match status" value="1"/>
</dbReference>
<feature type="domain" description="BTB" evidence="3">
    <location>
        <begin position="8"/>
        <end position="76"/>
    </location>
</feature>
<protein>
    <recommendedName>
        <fullName evidence="3">BTB domain-containing protein</fullName>
    </recommendedName>
</protein>
<dbReference type="InterPro" id="IPR000210">
    <property type="entry name" value="BTB/POZ_dom"/>
</dbReference>
<dbReference type="Pfam" id="PF07707">
    <property type="entry name" value="BACK"/>
    <property type="match status" value="1"/>
</dbReference>
<dbReference type="EMBL" id="AMQN01019411">
    <property type="status" value="NOT_ANNOTATED_CDS"/>
    <property type="molecule type" value="Genomic_DNA"/>
</dbReference>
<gene>
    <name evidence="4" type="ORF">CAPTEDRAFT_182588</name>
</gene>
<dbReference type="SUPFAM" id="SSF117281">
    <property type="entry name" value="Kelch motif"/>
    <property type="match status" value="1"/>
</dbReference>
<dbReference type="CDD" id="cd18186">
    <property type="entry name" value="BTB_POZ_ZBTB_KLHL-like"/>
    <property type="match status" value="1"/>
</dbReference>
<dbReference type="PROSITE" id="PS50097">
    <property type="entry name" value="BTB"/>
    <property type="match status" value="1"/>
</dbReference>
<dbReference type="Pfam" id="PF00651">
    <property type="entry name" value="BTB"/>
    <property type="match status" value="1"/>
</dbReference>
<keyword evidence="1" id="KW-0880">Kelch repeat</keyword>
<dbReference type="OMA" id="CIFEMIR"/>
<dbReference type="CDD" id="cd14733">
    <property type="entry name" value="BACK"/>
    <property type="match status" value="1"/>
</dbReference>
<evidence type="ECO:0000259" key="3">
    <source>
        <dbReference type="PROSITE" id="PS50097"/>
    </source>
</evidence>
<sequence>MRAATELVDVVLVFGDCKIPCHRVVLAGTCGYFRKLFLADQVKENRASEIEMDEVSSDVAQTLVDYLYTGSVDITEQNVSALLDASNKLQLTSIKKDIGQFYIEQISSRNCISFLNLARRFGLKVLRKASQKFLIKHWKGLMVTDDIGHVQEVDLTALLKAMKDSHEDGFLLLQKWVRLGEGRDESFLDLVEHVTLSKCSKEFICNVVMGEELMNHPKGMKLIQKALQDLMLADQPPKPSSQPSHEAMMLADQSSCESLVVAGKSSTAWECSDQQTWKPIEWHAHKYTYYSGCSSPEGFIISGGHINHDIKPQCFSYVARAKQWRTLPDMDVPRYAHSSIYHKEKLYIVGGLISQHDDTDSVERLDTRSLEWQDLCALPHRVASPFIATVKDRLFVLGGVQKRCTSHCQDVFEYDDVGNAWKECSPMPEECRRGAAVEFDGFIFVVGGREKSCMRYCPRRDQWVFLQRTTFPHMFGPAMVWNDAIIVGGGEGTDAIEEYCPHTDTWSTLQLKMPNSGHLRLFSKMIS</sequence>
<dbReference type="HOGENOM" id="CLU_004253_14_0_1"/>
<evidence type="ECO:0000313" key="6">
    <source>
        <dbReference type="Proteomes" id="UP000014760"/>
    </source>
</evidence>
<organism evidence="4">
    <name type="scientific">Capitella teleta</name>
    <name type="common">Polychaete worm</name>
    <dbReference type="NCBI Taxonomy" id="283909"/>
    <lineage>
        <taxon>Eukaryota</taxon>
        <taxon>Metazoa</taxon>
        <taxon>Spiralia</taxon>
        <taxon>Lophotrochozoa</taxon>
        <taxon>Annelida</taxon>
        <taxon>Polychaeta</taxon>
        <taxon>Sedentaria</taxon>
        <taxon>Scolecida</taxon>
        <taxon>Capitellidae</taxon>
        <taxon>Capitella</taxon>
    </lineage>
</organism>
<dbReference type="STRING" id="283909.R7V2N0"/>
<name>R7V2N0_CAPTE</name>
<dbReference type="InterPro" id="IPR011705">
    <property type="entry name" value="BACK"/>
</dbReference>
<dbReference type="InterPro" id="IPR011333">
    <property type="entry name" value="SKP1/BTB/POZ_sf"/>
</dbReference>
<dbReference type="InterPro" id="IPR017096">
    <property type="entry name" value="BTB-kelch_protein"/>
</dbReference>
<reference evidence="5" key="3">
    <citation type="submission" date="2015-06" db="UniProtKB">
        <authorList>
            <consortium name="EnsemblMetazoa"/>
        </authorList>
    </citation>
    <scope>IDENTIFICATION</scope>
</reference>
<dbReference type="SMART" id="SM00225">
    <property type="entry name" value="BTB"/>
    <property type="match status" value="1"/>
</dbReference>